<sequence>IRTSLSPSLYAEKTPAGGVNVNIDTDVNIDIDINSQQSESTESIRIRIRTRIRTRKVDLKQAQSSTFEPLLDVVVVVVS</sequence>
<keyword evidence="2" id="KW-1185">Reference proteome</keyword>
<gene>
    <name evidence="1" type="ORF">SERLA73DRAFT_139655</name>
</gene>
<name>F8Q2M9_SERL3</name>
<evidence type="ECO:0000313" key="1">
    <source>
        <dbReference type="EMBL" id="EGN97440.1"/>
    </source>
</evidence>
<feature type="non-terminal residue" evidence="1">
    <location>
        <position position="1"/>
    </location>
</feature>
<proteinExistence type="predicted"/>
<dbReference type="HOGENOM" id="CLU_2612674_0_0_1"/>
<dbReference type="AlphaFoldDB" id="F8Q2M9"/>
<dbReference type="EMBL" id="GL945482">
    <property type="protein sequence ID" value="EGN97440.1"/>
    <property type="molecule type" value="Genomic_DNA"/>
</dbReference>
<dbReference type="Proteomes" id="UP000008063">
    <property type="component" value="Unassembled WGS sequence"/>
</dbReference>
<reference evidence="2" key="1">
    <citation type="journal article" date="2011" name="Science">
        <title>The plant cell wall-decomposing machinery underlies the functional diversity of forest fungi.</title>
        <authorList>
            <person name="Eastwood D.C."/>
            <person name="Floudas D."/>
            <person name="Binder M."/>
            <person name="Majcherczyk A."/>
            <person name="Schneider P."/>
            <person name="Aerts A."/>
            <person name="Asiegbu F.O."/>
            <person name="Baker S.E."/>
            <person name="Barry K."/>
            <person name="Bendiksby M."/>
            <person name="Blumentritt M."/>
            <person name="Coutinho P.M."/>
            <person name="Cullen D."/>
            <person name="de Vries R.P."/>
            <person name="Gathman A."/>
            <person name="Goodell B."/>
            <person name="Henrissat B."/>
            <person name="Ihrmark K."/>
            <person name="Kauserud H."/>
            <person name="Kohler A."/>
            <person name="LaButti K."/>
            <person name="Lapidus A."/>
            <person name="Lavin J.L."/>
            <person name="Lee Y.-H."/>
            <person name="Lindquist E."/>
            <person name="Lilly W."/>
            <person name="Lucas S."/>
            <person name="Morin E."/>
            <person name="Murat C."/>
            <person name="Oguiza J.A."/>
            <person name="Park J."/>
            <person name="Pisabarro A.G."/>
            <person name="Riley R."/>
            <person name="Rosling A."/>
            <person name="Salamov A."/>
            <person name="Schmidt O."/>
            <person name="Schmutz J."/>
            <person name="Skrede I."/>
            <person name="Stenlid J."/>
            <person name="Wiebenga A."/>
            <person name="Xie X."/>
            <person name="Kuees U."/>
            <person name="Hibbett D.S."/>
            <person name="Hoffmeister D."/>
            <person name="Hoegberg N."/>
            <person name="Martin F."/>
            <person name="Grigoriev I.V."/>
            <person name="Watkinson S.C."/>
        </authorList>
    </citation>
    <scope>NUCLEOTIDE SEQUENCE [LARGE SCALE GENOMIC DNA]</scope>
    <source>
        <strain evidence="2">strain S7.3</strain>
    </source>
</reference>
<organism evidence="2">
    <name type="scientific">Serpula lacrymans var. lacrymans (strain S7.3)</name>
    <name type="common">Dry rot fungus</name>
    <dbReference type="NCBI Taxonomy" id="936435"/>
    <lineage>
        <taxon>Eukaryota</taxon>
        <taxon>Fungi</taxon>
        <taxon>Dikarya</taxon>
        <taxon>Basidiomycota</taxon>
        <taxon>Agaricomycotina</taxon>
        <taxon>Agaricomycetes</taxon>
        <taxon>Agaricomycetidae</taxon>
        <taxon>Boletales</taxon>
        <taxon>Coniophorineae</taxon>
        <taxon>Serpulaceae</taxon>
        <taxon>Serpula</taxon>
    </lineage>
</organism>
<protein>
    <submittedName>
        <fullName evidence="1">Uncharacterized protein</fullName>
    </submittedName>
</protein>
<evidence type="ECO:0000313" key="2">
    <source>
        <dbReference type="Proteomes" id="UP000008063"/>
    </source>
</evidence>
<accession>F8Q2M9</accession>
<dbReference type="InParanoid" id="F8Q2M9"/>